<feature type="transmembrane region" description="Helical" evidence="10">
    <location>
        <begin position="499"/>
        <end position="524"/>
    </location>
</feature>
<feature type="disulfide bond" evidence="9">
    <location>
        <begin position="71"/>
        <end position="117"/>
    </location>
</feature>
<reference evidence="14 15" key="1">
    <citation type="journal article" date="2018" name="Sci. Rep.">
        <title>Genomic signatures of local adaptation to the degree of environmental predictability in rotifers.</title>
        <authorList>
            <person name="Franch-Gras L."/>
            <person name="Hahn C."/>
            <person name="Garcia-Roger E.M."/>
            <person name="Carmona M.J."/>
            <person name="Serra M."/>
            <person name="Gomez A."/>
        </authorList>
    </citation>
    <scope>NUCLEOTIDE SEQUENCE [LARGE SCALE GENOMIC DNA]</scope>
    <source>
        <strain evidence="14">HYR1</strain>
    </source>
</reference>
<dbReference type="InterPro" id="IPR017981">
    <property type="entry name" value="GPCR_2-like_7TM"/>
</dbReference>
<evidence type="ECO:0000256" key="6">
    <source>
        <dbReference type="ARBA" id="ARBA00023136"/>
    </source>
</evidence>
<feature type="chain" id="PRO_5018199068" evidence="11">
    <location>
        <begin position="17"/>
        <end position="767"/>
    </location>
</feature>
<dbReference type="InterPro" id="IPR020067">
    <property type="entry name" value="Frizzled_dom"/>
</dbReference>
<dbReference type="PRINTS" id="PR00489">
    <property type="entry name" value="FRIZZLED"/>
</dbReference>
<evidence type="ECO:0000256" key="3">
    <source>
        <dbReference type="ARBA" id="ARBA00022473"/>
    </source>
</evidence>
<keyword evidence="15" id="KW-1185">Reference proteome</keyword>
<feature type="domain" description="FZ" evidence="12">
    <location>
        <begin position="58"/>
        <end position="178"/>
    </location>
</feature>
<evidence type="ECO:0000256" key="7">
    <source>
        <dbReference type="ARBA" id="ARBA00023157"/>
    </source>
</evidence>
<feature type="transmembrane region" description="Helical" evidence="10">
    <location>
        <begin position="285"/>
        <end position="308"/>
    </location>
</feature>
<keyword evidence="3" id="KW-0217">Developmental protein</keyword>
<proteinExistence type="inferred from homology"/>
<keyword evidence="4 10" id="KW-0812">Transmembrane</keyword>
<feature type="disulfide bond" evidence="9">
    <location>
        <begin position="139"/>
        <end position="163"/>
    </location>
</feature>
<evidence type="ECO:0000256" key="4">
    <source>
        <dbReference type="ARBA" id="ARBA00022692"/>
    </source>
</evidence>
<dbReference type="GO" id="GO:0042813">
    <property type="term" value="F:Wnt receptor activity"/>
    <property type="evidence" value="ECO:0007669"/>
    <property type="project" value="TreeGrafter"/>
</dbReference>
<feature type="transmembrane region" description="Helical" evidence="10">
    <location>
        <begin position="408"/>
        <end position="430"/>
    </location>
</feature>
<dbReference type="GO" id="GO:0017147">
    <property type="term" value="F:Wnt-protein binding"/>
    <property type="evidence" value="ECO:0007669"/>
    <property type="project" value="TreeGrafter"/>
</dbReference>
<feature type="transmembrane region" description="Helical" evidence="10">
    <location>
        <begin position="573"/>
        <end position="595"/>
    </location>
</feature>
<dbReference type="PROSITE" id="PS50038">
    <property type="entry name" value="FZ"/>
    <property type="match status" value="1"/>
</dbReference>
<feature type="signal peptide" evidence="11">
    <location>
        <begin position="1"/>
        <end position="16"/>
    </location>
</feature>
<evidence type="ECO:0000259" key="13">
    <source>
        <dbReference type="PROSITE" id="PS50261"/>
    </source>
</evidence>
<comment type="caution">
    <text evidence="14">The sequence shown here is derived from an EMBL/GenBank/DDBJ whole genome shotgun (WGS) entry which is preliminary data.</text>
</comment>
<keyword evidence="7 9" id="KW-1015">Disulfide bond</keyword>
<dbReference type="PANTHER" id="PTHR11309">
    <property type="entry name" value="FRIZZLED"/>
    <property type="match status" value="1"/>
</dbReference>
<comment type="subcellular location">
    <subcellularLocation>
        <location evidence="1">Membrane</location>
        <topology evidence="1">Multi-pass membrane protein</topology>
    </subcellularLocation>
</comment>
<feature type="disulfide bond" evidence="9">
    <location>
        <begin position="108"/>
        <end position="146"/>
    </location>
</feature>
<keyword evidence="8" id="KW-0675">Receptor</keyword>
<dbReference type="SMART" id="SM00063">
    <property type="entry name" value="FRI"/>
    <property type="match status" value="1"/>
</dbReference>
<dbReference type="SMART" id="SM01330">
    <property type="entry name" value="Frizzled"/>
    <property type="match status" value="1"/>
</dbReference>
<evidence type="ECO:0000313" key="14">
    <source>
        <dbReference type="EMBL" id="RNA27510.1"/>
    </source>
</evidence>
<evidence type="ECO:0000256" key="11">
    <source>
        <dbReference type="SAM" id="SignalP"/>
    </source>
</evidence>
<dbReference type="InterPro" id="IPR000539">
    <property type="entry name" value="Frizzled/Smoothened_7TM"/>
</dbReference>
<evidence type="ECO:0000256" key="9">
    <source>
        <dbReference type="PROSITE-ProRule" id="PRU00090"/>
    </source>
</evidence>
<evidence type="ECO:0000256" key="5">
    <source>
        <dbReference type="ARBA" id="ARBA00022989"/>
    </source>
</evidence>
<dbReference type="EMBL" id="REGN01002531">
    <property type="protein sequence ID" value="RNA27510.1"/>
    <property type="molecule type" value="Genomic_DNA"/>
</dbReference>
<dbReference type="Proteomes" id="UP000276133">
    <property type="component" value="Unassembled WGS sequence"/>
</dbReference>
<comment type="similarity">
    <text evidence="2">Belongs to the G-protein coupled receptor Fz/Smo family.</text>
</comment>
<dbReference type="Pfam" id="PF01534">
    <property type="entry name" value="Frizzled"/>
    <property type="match status" value="1"/>
</dbReference>
<dbReference type="GO" id="GO:0005886">
    <property type="term" value="C:plasma membrane"/>
    <property type="evidence" value="ECO:0007669"/>
    <property type="project" value="TreeGrafter"/>
</dbReference>
<dbReference type="SUPFAM" id="SSF63501">
    <property type="entry name" value="Frizzled cysteine-rich domain"/>
    <property type="match status" value="1"/>
</dbReference>
<dbReference type="Pfam" id="PF01392">
    <property type="entry name" value="Fz"/>
    <property type="match status" value="1"/>
</dbReference>
<dbReference type="InterPro" id="IPR036790">
    <property type="entry name" value="Frizzled_dom_sf"/>
</dbReference>
<dbReference type="PROSITE" id="PS50261">
    <property type="entry name" value="G_PROTEIN_RECEP_F2_4"/>
    <property type="match status" value="1"/>
</dbReference>
<evidence type="ECO:0000313" key="15">
    <source>
        <dbReference type="Proteomes" id="UP000276133"/>
    </source>
</evidence>
<dbReference type="AlphaFoldDB" id="A0A3M7RVM5"/>
<dbReference type="Gene3D" id="1.20.1070.10">
    <property type="entry name" value="Rhodopsin 7-helix transmembrane proteins"/>
    <property type="match status" value="1"/>
</dbReference>
<dbReference type="CDD" id="cd15035">
    <property type="entry name" value="7tmF_FZD5_FZD8-like"/>
    <property type="match status" value="1"/>
</dbReference>
<dbReference type="Gene3D" id="1.10.2000.10">
    <property type="entry name" value="Frizzled cysteine-rich domain"/>
    <property type="match status" value="1"/>
</dbReference>
<keyword evidence="11" id="KW-0732">Signal</keyword>
<organism evidence="14 15">
    <name type="scientific">Brachionus plicatilis</name>
    <name type="common">Marine rotifer</name>
    <name type="synonym">Brachionus muelleri</name>
    <dbReference type="NCBI Taxonomy" id="10195"/>
    <lineage>
        <taxon>Eukaryota</taxon>
        <taxon>Metazoa</taxon>
        <taxon>Spiralia</taxon>
        <taxon>Gnathifera</taxon>
        <taxon>Rotifera</taxon>
        <taxon>Eurotatoria</taxon>
        <taxon>Monogononta</taxon>
        <taxon>Pseudotrocha</taxon>
        <taxon>Ploima</taxon>
        <taxon>Brachionidae</taxon>
        <taxon>Brachionus</taxon>
    </lineage>
</organism>
<protein>
    <submittedName>
        <fullName evidence="14">Frizzled-8</fullName>
    </submittedName>
</protein>
<dbReference type="STRING" id="10195.A0A3M7RVM5"/>
<dbReference type="GO" id="GO:0060070">
    <property type="term" value="P:canonical Wnt signaling pathway"/>
    <property type="evidence" value="ECO:0007669"/>
    <property type="project" value="TreeGrafter"/>
</dbReference>
<feature type="domain" description="G-protein coupled receptors family 2 profile 2" evidence="13">
    <location>
        <begin position="281"/>
        <end position="602"/>
    </location>
</feature>
<keyword evidence="6 10" id="KW-0472">Membrane</keyword>
<dbReference type="GO" id="GO:0035567">
    <property type="term" value="P:non-canonical Wnt signaling pathway"/>
    <property type="evidence" value="ECO:0007669"/>
    <property type="project" value="TreeGrafter"/>
</dbReference>
<keyword evidence="5 10" id="KW-1133">Transmembrane helix</keyword>
<dbReference type="PANTHER" id="PTHR11309:SF126">
    <property type="entry name" value="FRIZZLED-2"/>
    <property type="match status" value="1"/>
</dbReference>
<feature type="disulfide bond" evidence="9">
    <location>
        <begin position="63"/>
        <end position="124"/>
    </location>
</feature>
<evidence type="ECO:0000256" key="2">
    <source>
        <dbReference type="ARBA" id="ARBA00008077"/>
    </source>
</evidence>
<evidence type="ECO:0000256" key="10">
    <source>
        <dbReference type="SAM" id="Phobius"/>
    </source>
</evidence>
<accession>A0A3M7RVM5</accession>
<dbReference type="OrthoDB" id="10053709at2759"/>
<feature type="transmembrane region" description="Helical" evidence="10">
    <location>
        <begin position="450"/>
        <end position="479"/>
    </location>
</feature>
<gene>
    <name evidence="14" type="ORF">BpHYR1_046644</name>
</gene>
<name>A0A3M7RVM5_BRAPC</name>
<sequence>MFKILFLIFWPQLTIAQFNVQQFESDEISLPSVLNVQKSSYSDDNLLPKESLDVYGSRGEQKCQEITVPMCRNIEYNMTAFPNQFNHESQQEAAAEAHQFWPLVEINCAKDLKFFLCSMYTPICVPSYPQSIKACKSVCVRARLGCEKYMKKFGFEWPEHMNCDLFPEYGTSEVCMDPMDAEEQKKHQILHQNSAPQKTIKINENFVQNKHPKLVNTYANEIVESELANKNRQFDTFNKVCTHPFIKITDPNDHRFNKVSFSELKNCAQPCQSVYFSHQERQLTYYWSLFWSFLCLFSTFCTACTYFIESSRFRYPQKPIIYMSICFLFISIGYMVRFMTGHEQACESDKSIRYSNSNNLSSLPCTLTFMLTYYFGMAASVWWVIISLTWFLAAGLKWSTEAISKYGAYFHLVAWLVPFIKTFTILTMSLVDGDPLSGMCFVGNLNVHSLKIFVIYPSVIYLSIGMGFLIAGFVSLARIRNMIKKQHADLKKAHKLEKLMIRIGIFSILYTVPASCVIACQVYEYHYRSEWEKSVLCRNRNYGKNFHIKFEQDFDELVGEFCSSVKSNRMPEFSIFLVKYFMSLIIGITSGFWIWTSKSLDSWKKFIRKIFGYKNSNEDSDSETSDIESYCFPVFSPKKKVCRLQKNSVIYFQANDEEKYQSNPYEIDNLKINDLNLKCNQYGLNQPMLYHGTDTGLPMPFKQNIPCASLIGNKKNLHLFNQGQNGHSNPTVFVYDYSASTLYKNLPPTINTTSSTNASSMPSANNK</sequence>
<evidence type="ECO:0000256" key="1">
    <source>
        <dbReference type="ARBA" id="ARBA00004141"/>
    </source>
</evidence>
<dbReference type="InterPro" id="IPR015526">
    <property type="entry name" value="Frizzled/SFRP"/>
</dbReference>
<feature type="transmembrane region" description="Helical" evidence="10">
    <location>
        <begin position="320"/>
        <end position="340"/>
    </location>
</feature>
<comment type="caution">
    <text evidence="9">Lacks conserved residue(s) required for the propagation of feature annotation.</text>
</comment>
<evidence type="ECO:0000259" key="12">
    <source>
        <dbReference type="PROSITE" id="PS50038"/>
    </source>
</evidence>
<feature type="transmembrane region" description="Helical" evidence="10">
    <location>
        <begin position="373"/>
        <end position="396"/>
    </location>
</feature>
<evidence type="ECO:0000256" key="8">
    <source>
        <dbReference type="ARBA" id="ARBA00023170"/>
    </source>
</evidence>